<dbReference type="EMBL" id="FRBH01000008">
    <property type="protein sequence ID" value="SHL37909.1"/>
    <property type="molecule type" value="Genomic_DNA"/>
</dbReference>
<dbReference type="Gene3D" id="3.90.550.10">
    <property type="entry name" value="Spore Coat Polysaccharide Biosynthesis Protein SpsA, Chain A"/>
    <property type="match status" value="1"/>
</dbReference>
<reference evidence="2" key="2">
    <citation type="submission" date="2016-11" db="EMBL/GenBank/DDBJ databases">
        <authorList>
            <person name="Jaros S."/>
            <person name="Januszkiewicz K."/>
            <person name="Wedrychowicz H."/>
        </authorList>
    </citation>
    <scope>NUCLEOTIDE SEQUENCE [LARGE SCALE GENOMIC DNA]</scope>
    <source>
        <strain evidence="2">DSM 27989</strain>
    </source>
</reference>
<gene>
    <name evidence="1" type="ORF">GCM10010984_06560</name>
    <name evidence="2" type="ORF">SAMN05443634_108177</name>
</gene>
<evidence type="ECO:0000313" key="4">
    <source>
        <dbReference type="Proteomes" id="UP000650994"/>
    </source>
</evidence>
<reference evidence="1" key="1">
    <citation type="journal article" date="2014" name="Int. J. Syst. Evol. Microbiol.">
        <title>Complete genome of a new Firmicutes species belonging to the dominant human colonic microbiota ('Ruminococcus bicirculans') reveals two chromosomes and a selective capacity to utilize plant glucans.</title>
        <authorList>
            <consortium name="NISC Comparative Sequencing Program"/>
            <person name="Wegmann U."/>
            <person name="Louis P."/>
            <person name="Goesmann A."/>
            <person name="Henrissat B."/>
            <person name="Duncan S.H."/>
            <person name="Flint H.J."/>
        </authorList>
    </citation>
    <scope>NUCLEOTIDE SEQUENCE</scope>
    <source>
        <strain evidence="1">CGMCC 1.12707</strain>
    </source>
</reference>
<organism evidence="2 3">
    <name type="scientific">Chishuiella changwenlii</name>
    <dbReference type="NCBI Taxonomy" id="1434701"/>
    <lineage>
        <taxon>Bacteria</taxon>
        <taxon>Pseudomonadati</taxon>
        <taxon>Bacteroidota</taxon>
        <taxon>Flavobacteriia</taxon>
        <taxon>Flavobacteriales</taxon>
        <taxon>Weeksellaceae</taxon>
        <taxon>Chishuiella</taxon>
    </lineage>
</organism>
<dbReference type="Proteomes" id="UP000650994">
    <property type="component" value="Unassembled WGS sequence"/>
</dbReference>
<reference evidence="4" key="4">
    <citation type="journal article" date="2019" name="Int. J. Syst. Evol. Microbiol.">
        <title>The Global Catalogue of Microorganisms (GCM) 10K type strain sequencing project: providing services to taxonomists for standard genome sequencing and annotation.</title>
        <authorList>
            <consortium name="The Broad Institute Genomics Platform"/>
            <consortium name="The Broad Institute Genome Sequencing Center for Infectious Disease"/>
            <person name="Wu L."/>
            <person name="Ma J."/>
        </authorList>
    </citation>
    <scope>NUCLEOTIDE SEQUENCE [LARGE SCALE GENOMIC DNA]</scope>
    <source>
        <strain evidence="4">CGMCC 1.12707</strain>
    </source>
</reference>
<dbReference type="EMBL" id="BMFL01000004">
    <property type="protein sequence ID" value="GGE91538.1"/>
    <property type="molecule type" value="Genomic_DNA"/>
</dbReference>
<evidence type="ECO:0000313" key="1">
    <source>
        <dbReference type="EMBL" id="GGE91538.1"/>
    </source>
</evidence>
<proteinExistence type="predicted"/>
<protein>
    <submittedName>
        <fullName evidence="1">Glycosyl transferase family 2</fullName>
    </submittedName>
    <submittedName>
        <fullName evidence="2">Glycosyltransferase, GT2 family</fullName>
    </submittedName>
</protein>
<dbReference type="OrthoDB" id="1351873at2"/>
<accession>A0A1M7A5I7</accession>
<dbReference type="RefSeq" id="WP_072932788.1">
    <property type="nucleotide sequence ID" value="NZ_BMFL01000004.1"/>
</dbReference>
<name>A0A1M7A5I7_9FLAO</name>
<dbReference type="STRING" id="1434701.SAMN05443634_108177"/>
<dbReference type="SUPFAM" id="SSF53448">
    <property type="entry name" value="Nucleotide-diphospho-sugar transferases"/>
    <property type="match status" value="1"/>
</dbReference>
<dbReference type="GO" id="GO:0016740">
    <property type="term" value="F:transferase activity"/>
    <property type="evidence" value="ECO:0007669"/>
    <property type="project" value="UniProtKB-KW"/>
</dbReference>
<sequence>MVFLNQILFIIVTYKEEFYKCNSYTTLINSFNSSSLENKKLNIFIADNTDIEGWECSIIKPDNNIFINYQKYDNPGLSFAYNKGAEFAKENNYSWLVLLDQDTMLPTNFFDEYNDAINNDDNIPLKVPLILIDNDKILSPAKYINYRSILYNDLNKGIMNLNGHSFINTGMFINTDFFIKIKGYNENIKLDFSDHDFIYKCKKFINKFEVLPIKLVQDFSSITNTKEQAIKRYSLYLRDLKAFKIKKENRLSLFINADLRRLVKLVIQYKSFDFIKIRLKKW</sequence>
<dbReference type="InterPro" id="IPR029044">
    <property type="entry name" value="Nucleotide-diphossugar_trans"/>
</dbReference>
<reference evidence="1" key="5">
    <citation type="submission" date="2024-05" db="EMBL/GenBank/DDBJ databases">
        <authorList>
            <person name="Sun Q."/>
            <person name="Zhou Y."/>
        </authorList>
    </citation>
    <scope>NUCLEOTIDE SEQUENCE</scope>
    <source>
        <strain evidence="1">CGMCC 1.12707</strain>
    </source>
</reference>
<dbReference type="AlphaFoldDB" id="A0A1M7A5I7"/>
<keyword evidence="2" id="KW-0808">Transferase</keyword>
<reference evidence="3" key="3">
    <citation type="submission" date="2016-11" db="EMBL/GenBank/DDBJ databases">
        <authorList>
            <person name="Varghese N."/>
            <person name="Submissions S."/>
        </authorList>
    </citation>
    <scope>NUCLEOTIDE SEQUENCE [LARGE SCALE GENOMIC DNA]</scope>
    <source>
        <strain evidence="3">DSM 27989</strain>
    </source>
</reference>
<dbReference type="Proteomes" id="UP000184120">
    <property type="component" value="Unassembled WGS sequence"/>
</dbReference>
<keyword evidence="4" id="KW-1185">Reference proteome</keyword>
<evidence type="ECO:0000313" key="2">
    <source>
        <dbReference type="EMBL" id="SHL37909.1"/>
    </source>
</evidence>
<evidence type="ECO:0000313" key="3">
    <source>
        <dbReference type="Proteomes" id="UP000184120"/>
    </source>
</evidence>